<dbReference type="GO" id="GO:0016798">
    <property type="term" value="F:hydrolase activity, acting on glycosyl bonds"/>
    <property type="evidence" value="ECO:0007669"/>
    <property type="project" value="UniProtKB-KW"/>
</dbReference>
<gene>
    <name evidence="2" type="primary">glgX_3</name>
    <name evidence="2" type="ORF">NCTC13032_06920</name>
</gene>
<accession>A0A4V6YYC6</accession>
<proteinExistence type="predicted"/>
<dbReference type="EMBL" id="LR590464">
    <property type="protein sequence ID" value="VTP81803.1"/>
    <property type="molecule type" value="Genomic_DNA"/>
</dbReference>
<feature type="domain" description="Glycogen debranching enzyme C-terminal" evidence="1">
    <location>
        <begin position="24"/>
        <end position="85"/>
    </location>
</feature>
<dbReference type="Gene3D" id="2.60.40.1180">
    <property type="entry name" value="Golgi alpha-mannosidase II"/>
    <property type="match status" value="1"/>
</dbReference>
<reference evidence="2 3" key="1">
    <citation type="submission" date="2019-05" db="EMBL/GenBank/DDBJ databases">
        <authorList>
            <consortium name="Pathogen Informatics"/>
        </authorList>
    </citation>
    <scope>NUCLEOTIDE SEQUENCE [LARGE SCALE GENOMIC DNA]</scope>
    <source>
        <strain evidence="2 3">NCTC13032</strain>
    </source>
</reference>
<dbReference type="InterPro" id="IPR040784">
    <property type="entry name" value="GlgX_C"/>
</dbReference>
<keyword evidence="2" id="KW-0326">Glycosidase</keyword>
<keyword evidence="2" id="KW-0378">Hydrolase</keyword>
<dbReference type="EC" id="3.2.1.-" evidence="2"/>
<organism evidence="2 3">
    <name type="scientific">Leclercia adecarboxylata</name>
    <dbReference type="NCBI Taxonomy" id="83655"/>
    <lineage>
        <taxon>Bacteria</taxon>
        <taxon>Pseudomonadati</taxon>
        <taxon>Pseudomonadota</taxon>
        <taxon>Gammaproteobacteria</taxon>
        <taxon>Enterobacterales</taxon>
        <taxon>Enterobacteriaceae</taxon>
        <taxon>Leclercia</taxon>
    </lineage>
</organism>
<dbReference type="AlphaFoldDB" id="A0A4V6YYC6"/>
<evidence type="ECO:0000313" key="2">
    <source>
        <dbReference type="EMBL" id="VTP81803.1"/>
    </source>
</evidence>
<dbReference type="InterPro" id="IPR013780">
    <property type="entry name" value="Glyco_hydro_b"/>
</dbReference>
<name>A0A4V6YYC6_9ENTR</name>
<dbReference type="Pfam" id="PF18390">
    <property type="entry name" value="GlgX_C"/>
    <property type="match status" value="1"/>
</dbReference>
<sequence>MDFTAALIHLRQQIPALTLNEWWEEGDGNVCWLNKRAQPLEAREWQSGVPCLQILLSDRWLITLNATDEVVEITLPQGEWRLSPHLPERIIRSL</sequence>
<evidence type="ECO:0000259" key="1">
    <source>
        <dbReference type="Pfam" id="PF18390"/>
    </source>
</evidence>
<evidence type="ECO:0000313" key="3">
    <source>
        <dbReference type="Proteomes" id="UP000310719"/>
    </source>
</evidence>
<dbReference type="Proteomes" id="UP000310719">
    <property type="component" value="Chromosome"/>
</dbReference>
<protein>
    <submittedName>
        <fullName evidence="2">Glycogen debranching enzyme</fullName>
        <ecNumber evidence="2">3.2.1.-</ecNumber>
    </submittedName>
</protein>
<dbReference type="SUPFAM" id="SSF51011">
    <property type="entry name" value="Glycosyl hydrolase domain"/>
    <property type="match status" value="1"/>
</dbReference>